<organism evidence="2 3">
    <name type="scientific">Klebsiella oxytoca</name>
    <dbReference type="NCBI Taxonomy" id="571"/>
    <lineage>
        <taxon>Bacteria</taxon>
        <taxon>Pseudomonadati</taxon>
        <taxon>Pseudomonadota</taxon>
        <taxon>Gammaproteobacteria</taxon>
        <taxon>Enterobacterales</taxon>
        <taxon>Enterobacteriaceae</taxon>
        <taxon>Klebsiella/Raoultella group</taxon>
        <taxon>Klebsiella</taxon>
    </lineage>
</organism>
<accession>A0AAP2BRB6</accession>
<gene>
    <name evidence="2" type="ORF">J7S78_33880</name>
</gene>
<feature type="non-terminal residue" evidence="2">
    <location>
        <position position="80"/>
    </location>
</feature>
<dbReference type="Proteomes" id="UP000673434">
    <property type="component" value="Unassembled WGS sequence"/>
</dbReference>
<keyword evidence="3" id="KW-1185">Reference proteome</keyword>
<reference evidence="2 3" key="1">
    <citation type="submission" date="2021-03" db="EMBL/GenBank/DDBJ databases">
        <authorList>
            <person name="Stanton E."/>
        </authorList>
    </citation>
    <scope>NUCLEOTIDE SEQUENCE [LARGE SCALE GENOMIC DNA]</scope>
    <source>
        <strain evidence="2 3">2020EL-00037</strain>
    </source>
</reference>
<proteinExistence type="predicted"/>
<sequence>MYHLDNTSGVPEMPEPKDTQTISPRWFGESEEQGGISWPGADWFNIVQAELLAILYKAGLSPDKSKYDQLAHAIQSFADG</sequence>
<protein>
    <submittedName>
        <fullName evidence="2">Uncharacterized protein</fullName>
    </submittedName>
</protein>
<feature type="region of interest" description="Disordered" evidence="1">
    <location>
        <begin position="1"/>
        <end position="24"/>
    </location>
</feature>
<name>A0AAP2BRB6_KLEOX</name>
<dbReference type="AlphaFoldDB" id="A0AAP2BRB6"/>
<comment type="caution">
    <text evidence="2">The sequence shown here is derived from an EMBL/GenBank/DDBJ whole genome shotgun (WGS) entry which is preliminary data.</text>
</comment>
<dbReference type="EMBL" id="JAGKON010000137">
    <property type="protein sequence ID" value="MBQ0604741.1"/>
    <property type="molecule type" value="Genomic_DNA"/>
</dbReference>
<evidence type="ECO:0000313" key="3">
    <source>
        <dbReference type="Proteomes" id="UP000673434"/>
    </source>
</evidence>
<evidence type="ECO:0000256" key="1">
    <source>
        <dbReference type="SAM" id="MobiDB-lite"/>
    </source>
</evidence>
<evidence type="ECO:0000313" key="2">
    <source>
        <dbReference type="EMBL" id="MBQ0604741.1"/>
    </source>
</evidence>